<sequence length="114" mass="13004">MNLETFYLSLSVKNIRFSKIFYEKLGFTTIPNGGSLEKKWLIMTNGKIKIGLFQDMFPNNTLTFNPPDVRAIYRQLKAEGFEMVYESESLADAEGPCSFVIVDPDGNPILFDQH</sequence>
<dbReference type="SUPFAM" id="SSF54593">
    <property type="entry name" value="Glyoxalase/Bleomycin resistance protein/Dihydroxybiphenyl dioxygenase"/>
    <property type="match status" value="1"/>
</dbReference>
<evidence type="ECO:0000313" key="2">
    <source>
        <dbReference type="Proteomes" id="UP001403385"/>
    </source>
</evidence>
<dbReference type="AlphaFoldDB" id="A0AAW9S8J0"/>
<gene>
    <name evidence="1" type="ORF">AAG747_06955</name>
</gene>
<dbReference type="CDD" id="cd06587">
    <property type="entry name" value="VOC"/>
    <property type="match status" value="1"/>
</dbReference>
<reference evidence="1 2" key="1">
    <citation type="submission" date="2024-04" db="EMBL/GenBank/DDBJ databases">
        <title>Novel genus in family Flammeovirgaceae.</title>
        <authorList>
            <person name="Nguyen T.H."/>
            <person name="Vuong T.Q."/>
            <person name="Le H."/>
            <person name="Kim S.-G."/>
        </authorList>
    </citation>
    <scope>NUCLEOTIDE SEQUENCE [LARGE SCALE GENOMIC DNA]</scope>
    <source>
        <strain evidence="1 2">JCM 23209</strain>
    </source>
</reference>
<name>A0AAW9S8J0_9BACT</name>
<dbReference type="EMBL" id="JBDKWZ010000003">
    <property type="protein sequence ID" value="MEN7547638.1"/>
    <property type="molecule type" value="Genomic_DNA"/>
</dbReference>
<evidence type="ECO:0000313" key="1">
    <source>
        <dbReference type="EMBL" id="MEN7547638.1"/>
    </source>
</evidence>
<dbReference type="Gene3D" id="3.10.180.10">
    <property type="entry name" value="2,3-Dihydroxybiphenyl 1,2-Dioxygenase, domain 1"/>
    <property type="match status" value="1"/>
</dbReference>
<organism evidence="1 2">
    <name type="scientific">Rapidithrix thailandica</name>
    <dbReference type="NCBI Taxonomy" id="413964"/>
    <lineage>
        <taxon>Bacteria</taxon>
        <taxon>Pseudomonadati</taxon>
        <taxon>Bacteroidota</taxon>
        <taxon>Cytophagia</taxon>
        <taxon>Cytophagales</taxon>
        <taxon>Flammeovirgaceae</taxon>
        <taxon>Rapidithrix</taxon>
    </lineage>
</organism>
<dbReference type="RefSeq" id="WP_346820425.1">
    <property type="nucleotide sequence ID" value="NZ_JBDKWZ010000003.1"/>
</dbReference>
<comment type="caution">
    <text evidence="1">The sequence shown here is derived from an EMBL/GenBank/DDBJ whole genome shotgun (WGS) entry which is preliminary data.</text>
</comment>
<dbReference type="Proteomes" id="UP001403385">
    <property type="component" value="Unassembled WGS sequence"/>
</dbReference>
<keyword evidence="2" id="KW-1185">Reference proteome</keyword>
<proteinExistence type="predicted"/>
<dbReference type="InterPro" id="IPR029068">
    <property type="entry name" value="Glyas_Bleomycin-R_OHBP_Dase"/>
</dbReference>
<accession>A0AAW9S8J0</accession>
<protein>
    <submittedName>
        <fullName evidence="1">VOC family protein</fullName>
    </submittedName>
</protein>